<sequence length="52" mass="5896">MAAICIGDRIQCKDGVEGTVTDFHKYGNEHHIVIKTDKGEERDLKLSDYCKN</sequence>
<evidence type="ECO:0000313" key="2">
    <source>
        <dbReference type="Proteomes" id="UP000008037"/>
    </source>
</evidence>
<evidence type="ECO:0000313" key="1">
    <source>
        <dbReference type="EMBL" id="AFU57465.1"/>
    </source>
</evidence>
<dbReference type="Proteomes" id="UP000008037">
    <property type="component" value="Chromosome"/>
</dbReference>
<dbReference type="HOGENOM" id="CLU_3075467_0_0_2"/>
<organism evidence="1 2">
    <name type="scientific">Nitrososphaera gargensis (strain Ga9.2)</name>
    <dbReference type="NCBI Taxonomy" id="1237085"/>
    <lineage>
        <taxon>Archaea</taxon>
        <taxon>Nitrososphaerota</taxon>
        <taxon>Nitrososphaeria</taxon>
        <taxon>Nitrososphaerales</taxon>
        <taxon>Nitrososphaeraceae</taxon>
        <taxon>Nitrososphaera</taxon>
    </lineage>
</organism>
<dbReference type="BioCyc" id="CNIT1237085:G1324-520-MONOMER"/>
<gene>
    <name evidence="1" type="ordered locus">Ngar_c05220</name>
</gene>
<proteinExistence type="predicted"/>
<keyword evidence="2" id="KW-1185">Reference proteome</keyword>
<name>K0ICT3_NITGG</name>
<dbReference type="RefSeq" id="WP_015018011.1">
    <property type="nucleotide sequence ID" value="NC_018719.1"/>
</dbReference>
<dbReference type="InParanoid" id="K0ICT3"/>
<dbReference type="GeneID" id="58787631"/>
<dbReference type="EMBL" id="CP002408">
    <property type="protein sequence ID" value="AFU57465.1"/>
    <property type="molecule type" value="Genomic_DNA"/>
</dbReference>
<dbReference type="AlphaFoldDB" id="K0ICT3"/>
<protein>
    <recommendedName>
        <fullName evidence="3">DUF2187 domain-containing protein</fullName>
    </recommendedName>
</protein>
<dbReference type="KEGG" id="nga:Ngar_c05220"/>
<evidence type="ECO:0008006" key="3">
    <source>
        <dbReference type="Google" id="ProtNLM"/>
    </source>
</evidence>
<reference evidence="1 2" key="1">
    <citation type="journal article" date="2012" name="Environ. Microbiol.">
        <title>The genome of the ammonia-oxidizing Candidatus Nitrososphaera gargensis: insights into metabolic versatility and environmental adaptations.</title>
        <authorList>
            <person name="Spang A."/>
            <person name="Poehlein A."/>
            <person name="Offre P."/>
            <person name="Zumbragel S."/>
            <person name="Haider S."/>
            <person name="Rychlik N."/>
            <person name="Nowka B."/>
            <person name="Schmeisser C."/>
            <person name="Lebedeva E.V."/>
            <person name="Rattei T."/>
            <person name="Bohm C."/>
            <person name="Schmid M."/>
            <person name="Galushko A."/>
            <person name="Hatzenpichler R."/>
            <person name="Weinmaier T."/>
            <person name="Daniel R."/>
            <person name="Schleper C."/>
            <person name="Spieck E."/>
            <person name="Streit W."/>
            <person name="Wagner M."/>
        </authorList>
    </citation>
    <scope>NUCLEOTIDE SEQUENCE [LARGE SCALE GENOMIC DNA]</scope>
    <source>
        <strain evidence="2">Ga9.2</strain>
    </source>
</reference>
<accession>K0ICT3</accession>